<evidence type="ECO:0000256" key="2">
    <source>
        <dbReference type="ARBA" id="ARBA00022679"/>
    </source>
</evidence>
<dbReference type="Proteomes" id="UP001530400">
    <property type="component" value="Unassembled WGS sequence"/>
</dbReference>
<name>A0ABD3NHP6_9STRA</name>
<dbReference type="PROSITE" id="PS50011">
    <property type="entry name" value="PROTEIN_KINASE_DOM"/>
    <property type="match status" value="1"/>
</dbReference>
<evidence type="ECO:0000256" key="3">
    <source>
        <dbReference type="ARBA" id="ARBA00022741"/>
    </source>
</evidence>
<keyword evidence="3" id="KW-0547">Nucleotide-binding</keyword>
<evidence type="ECO:0000256" key="5">
    <source>
        <dbReference type="ARBA" id="ARBA00022840"/>
    </source>
</evidence>
<keyword evidence="2" id="KW-0808">Transferase</keyword>
<dbReference type="Gene3D" id="1.10.510.10">
    <property type="entry name" value="Transferase(Phosphotransferase) domain 1"/>
    <property type="match status" value="1"/>
</dbReference>
<keyword evidence="4" id="KW-0418">Kinase</keyword>
<protein>
    <recommendedName>
        <fullName evidence="6">Protein kinase domain-containing protein</fullName>
    </recommendedName>
</protein>
<dbReference type="PANTHER" id="PTHR24353">
    <property type="entry name" value="CYCLIC NUCLEOTIDE-DEPENDENT PROTEIN KINASE"/>
    <property type="match status" value="1"/>
</dbReference>
<evidence type="ECO:0000256" key="4">
    <source>
        <dbReference type="ARBA" id="ARBA00022777"/>
    </source>
</evidence>
<keyword evidence="5" id="KW-0067">ATP-binding</keyword>
<dbReference type="GO" id="GO:0004674">
    <property type="term" value="F:protein serine/threonine kinase activity"/>
    <property type="evidence" value="ECO:0007669"/>
    <property type="project" value="UniProtKB-KW"/>
</dbReference>
<sequence>MTREDLVLLALNELREEKIAHRNLKPENLVLDTKGYCIMVDFGLAKRCQEPTYTLGFVGYFLFTVIALFQSDPPLCPSLIVCGTPDYIAPEVIERSGHGLRVDYWALGVLMYARREMPV</sequence>
<dbReference type="InterPro" id="IPR011009">
    <property type="entry name" value="Kinase-like_dom_sf"/>
</dbReference>
<keyword evidence="8" id="KW-1185">Reference proteome</keyword>
<evidence type="ECO:0000313" key="7">
    <source>
        <dbReference type="EMBL" id="KAL3775377.1"/>
    </source>
</evidence>
<organism evidence="7 8">
    <name type="scientific">Cyclotella atomus</name>
    <dbReference type="NCBI Taxonomy" id="382360"/>
    <lineage>
        <taxon>Eukaryota</taxon>
        <taxon>Sar</taxon>
        <taxon>Stramenopiles</taxon>
        <taxon>Ochrophyta</taxon>
        <taxon>Bacillariophyta</taxon>
        <taxon>Coscinodiscophyceae</taxon>
        <taxon>Thalassiosirophycidae</taxon>
        <taxon>Stephanodiscales</taxon>
        <taxon>Stephanodiscaceae</taxon>
        <taxon>Cyclotella</taxon>
    </lineage>
</organism>
<reference evidence="7 8" key="1">
    <citation type="submission" date="2024-10" db="EMBL/GenBank/DDBJ databases">
        <title>Updated reference genomes for cyclostephanoid diatoms.</title>
        <authorList>
            <person name="Roberts W.R."/>
            <person name="Alverson A.J."/>
        </authorList>
    </citation>
    <scope>NUCLEOTIDE SEQUENCE [LARGE SCALE GENOMIC DNA]</scope>
    <source>
        <strain evidence="7 8">AJA010-31</strain>
    </source>
</reference>
<dbReference type="InterPro" id="IPR000719">
    <property type="entry name" value="Prot_kinase_dom"/>
</dbReference>
<comment type="caution">
    <text evidence="7">The sequence shown here is derived from an EMBL/GenBank/DDBJ whole genome shotgun (WGS) entry which is preliminary data.</text>
</comment>
<evidence type="ECO:0000256" key="1">
    <source>
        <dbReference type="ARBA" id="ARBA00022527"/>
    </source>
</evidence>
<feature type="domain" description="Protein kinase" evidence="6">
    <location>
        <begin position="1"/>
        <end position="119"/>
    </location>
</feature>
<dbReference type="PANTHER" id="PTHR24353:SF147">
    <property type="entry name" value="CGMP-DEPENDENT SERINE_THREONIN PROTEIN KINASE-RELATED"/>
    <property type="match status" value="1"/>
</dbReference>
<dbReference type="EMBL" id="JALLPJ020001156">
    <property type="protein sequence ID" value="KAL3775377.1"/>
    <property type="molecule type" value="Genomic_DNA"/>
</dbReference>
<proteinExistence type="predicted"/>
<evidence type="ECO:0000313" key="8">
    <source>
        <dbReference type="Proteomes" id="UP001530400"/>
    </source>
</evidence>
<accession>A0ABD3NHP6</accession>
<dbReference type="SUPFAM" id="SSF56112">
    <property type="entry name" value="Protein kinase-like (PK-like)"/>
    <property type="match status" value="1"/>
</dbReference>
<evidence type="ECO:0000259" key="6">
    <source>
        <dbReference type="PROSITE" id="PS50011"/>
    </source>
</evidence>
<keyword evidence="1" id="KW-0723">Serine/threonine-protein kinase</keyword>
<dbReference type="GO" id="GO:0005524">
    <property type="term" value="F:ATP binding"/>
    <property type="evidence" value="ECO:0007669"/>
    <property type="project" value="UniProtKB-KW"/>
</dbReference>
<dbReference type="Pfam" id="PF00069">
    <property type="entry name" value="Pkinase"/>
    <property type="match status" value="1"/>
</dbReference>
<dbReference type="AlphaFoldDB" id="A0ABD3NHP6"/>
<gene>
    <name evidence="7" type="ORF">ACHAWO_006568</name>
</gene>